<sequence>MVVPAGDSLGVVIKKVTQKSTDANFGTIRDTLPNGNYTVYFMGATNKLMTLAPISGSPFVDPEDPPSLIQHIYVSWDEGFYRGDTLGDIFIKVLNIKVDSRTNTDVVMERLIGKVQVVIQDAIPADVVRLECNWGGMDGAFDPVRNVGHPGFGSGFPSIVYNHTVVPADIGKKGFTFSTTDFPGYGRTIILNGYKSTDADLAPSYSRLVAYGYSVLARNTTLTFSGTLFDNSSSTNVTTNPAWGAATTLPFTDY</sequence>
<gene>
    <name evidence="1" type="ORF">GSY63_15810</name>
</gene>
<evidence type="ECO:0000313" key="1">
    <source>
        <dbReference type="EMBL" id="NCD70830.1"/>
    </source>
</evidence>
<name>A0A965ZGZ9_9SPHI</name>
<organism evidence="1 2">
    <name type="scientific">Mucilaginibacter agri</name>
    <dbReference type="NCBI Taxonomy" id="2695265"/>
    <lineage>
        <taxon>Bacteria</taxon>
        <taxon>Pseudomonadati</taxon>
        <taxon>Bacteroidota</taxon>
        <taxon>Sphingobacteriia</taxon>
        <taxon>Sphingobacteriales</taxon>
        <taxon>Sphingobacteriaceae</taxon>
        <taxon>Mucilaginibacter</taxon>
    </lineage>
</organism>
<reference evidence="1" key="1">
    <citation type="submission" date="2020-01" db="EMBL/GenBank/DDBJ databases">
        <authorList>
            <person name="Seo Y.L."/>
        </authorList>
    </citation>
    <scope>NUCLEOTIDE SEQUENCE</scope>
    <source>
        <strain evidence="1">R11</strain>
    </source>
</reference>
<dbReference type="AlphaFoldDB" id="A0A965ZGZ9"/>
<evidence type="ECO:0000313" key="2">
    <source>
        <dbReference type="Proteomes" id="UP000638732"/>
    </source>
</evidence>
<dbReference type="RefSeq" id="WP_166586779.1">
    <property type="nucleotide sequence ID" value="NZ_WWEO01000043.1"/>
</dbReference>
<proteinExistence type="predicted"/>
<reference evidence="1" key="2">
    <citation type="submission" date="2020-10" db="EMBL/GenBank/DDBJ databases">
        <title>Mucilaginibacter sp. nov., isolated from soil.</title>
        <authorList>
            <person name="Jeon C.O."/>
        </authorList>
    </citation>
    <scope>NUCLEOTIDE SEQUENCE</scope>
    <source>
        <strain evidence="1">R11</strain>
    </source>
</reference>
<comment type="caution">
    <text evidence="1">The sequence shown here is derived from an EMBL/GenBank/DDBJ whole genome shotgun (WGS) entry which is preliminary data.</text>
</comment>
<keyword evidence="2" id="KW-1185">Reference proteome</keyword>
<accession>A0A965ZGZ9</accession>
<protein>
    <submittedName>
        <fullName evidence="1">Uncharacterized protein</fullName>
    </submittedName>
</protein>
<dbReference type="EMBL" id="WWEO01000043">
    <property type="protein sequence ID" value="NCD70830.1"/>
    <property type="molecule type" value="Genomic_DNA"/>
</dbReference>
<dbReference type="Proteomes" id="UP000638732">
    <property type="component" value="Unassembled WGS sequence"/>
</dbReference>